<dbReference type="Proteomes" id="UP000824110">
    <property type="component" value="Unassembled WGS sequence"/>
</dbReference>
<name>A0A9D1SJ15_9FIRM</name>
<sequence>MDFFQFASFMLNFFMMSDTPNPPNRLWVCLVVGALCFLIVYIFQAVGLFVIAKRERYPHKWMIFIPFFNTYYIGVCAQKNKIYNVKAKNFALAAAIIEVVLVVGYILYFVAAFKMWDYLTWMPEYFSNGEIAYYVPESISGEPENLYWLAWIFANFNNLILSLADLVFIVIKMLLLMAFFRTYATRYYLAFSIVGAFFPLAGILIYAVRNNAGISYMDYVNKMREQSYRMYQQQYGNPYNNNPYNQGGQGGYSGQGGAGYNQTPDPFGEYGSSSGSSGGSPYDTTSNGGGSSSQSDGGNSSGGGNSSNGGSSSDSPFDEFN</sequence>
<proteinExistence type="predicted"/>
<reference evidence="3" key="2">
    <citation type="journal article" date="2021" name="PeerJ">
        <title>Extensive microbial diversity within the chicken gut microbiome revealed by metagenomics and culture.</title>
        <authorList>
            <person name="Gilroy R."/>
            <person name="Ravi A."/>
            <person name="Getino M."/>
            <person name="Pursley I."/>
            <person name="Horton D.L."/>
            <person name="Alikhan N.F."/>
            <person name="Baker D."/>
            <person name="Gharbi K."/>
            <person name="Hall N."/>
            <person name="Watson M."/>
            <person name="Adriaenssens E.M."/>
            <person name="Foster-Nyarko E."/>
            <person name="Jarju S."/>
            <person name="Secka A."/>
            <person name="Antonio M."/>
            <person name="Oren A."/>
            <person name="Chaudhuri R.R."/>
            <person name="La Ragione R."/>
            <person name="Hildebrand F."/>
            <person name="Pallen M.J."/>
        </authorList>
    </citation>
    <scope>NUCLEOTIDE SEQUENCE</scope>
    <source>
        <strain evidence="3">CHK195-12923</strain>
    </source>
</reference>
<keyword evidence="2" id="KW-0472">Membrane</keyword>
<evidence type="ECO:0000256" key="2">
    <source>
        <dbReference type="SAM" id="Phobius"/>
    </source>
</evidence>
<feature type="transmembrane region" description="Helical" evidence="2">
    <location>
        <begin position="187"/>
        <end position="208"/>
    </location>
</feature>
<keyword evidence="2" id="KW-1133">Transmembrane helix</keyword>
<organism evidence="3 4">
    <name type="scientific">Candidatus Coproplasma excrementigallinarum</name>
    <dbReference type="NCBI Taxonomy" id="2840747"/>
    <lineage>
        <taxon>Bacteria</taxon>
        <taxon>Bacillati</taxon>
        <taxon>Bacillota</taxon>
        <taxon>Clostridia</taxon>
        <taxon>Eubacteriales</taxon>
        <taxon>Candidatus Coproplasma</taxon>
    </lineage>
</organism>
<comment type="caution">
    <text evidence="3">The sequence shown here is derived from an EMBL/GenBank/DDBJ whole genome shotgun (WGS) entry which is preliminary data.</text>
</comment>
<feature type="compositionally biased region" description="Gly residues" evidence="1">
    <location>
        <begin position="247"/>
        <end position="259"/>
    </location>
</feature>
<dbReference type="AlphaFoldDB" id="A0A9D1SJ15"/>
<protein>
    <submittedName>
        <fullName evidence="3">Uncharacterized protein</fullName>
    </submittedName>
</protein>
<evidence type="ECO:0000313" key="3">
    <source>
        <dbReference type="EMBL" id="HIU61448.1"/>
    </source>
</evidence>
<gene>
    <name evidence="3" type="ORF">IAB69_02230</name>
</gene>
<feature type="region of interest" description="Disordered" evidence="1">
    <location>
        <begin position="239"/>
        <end position="321"/>
    </location>
</feature>
<keyword evidence="2" id="KW-0812">Transmembrane</keyword>
<evidence type="ECO:0000313" key="4">
    <source>
        <dbReference type="Proteomes" id="UP000824110"/>
    </source>
</evidence>
<accession>A0A9D1SJ15</accession>
<feature type="transmembrane region" description="Helical" evidence="2">
    <location>
        <begin position="25"/>
        <end position="52"/>
    </location>
</feature>
<feature type="transmembrane region" description="Helical" evidence="2">
    <location>
        <begin position="90"/>
        <end position="113"/>
    </location>
</feature>
<reference evidence="3" key="1">
    <citation type="submission" date="2020-10" db="EMBL/GenBank/DDBJ databases">
        <authorList>
            <person name="Gilroy R."/>
        </authorList>
    </citation>
    <scope>NUCLEOTIDE SEQUENCE</scope>
    <source>
        <strain evidence="3">CHK195-12923</strain>
    </source>
</reference>
<feature type="transmembrane region" description="Helical" evidence="2">
    <location>
        <begin position="148"/>
        <end position="175"/>
    </location>
</feature>
<dbReference type="EMBL" id="DVNE01000021">
    <property type="protein sequence ID" value="HIU61448.1"/>
    <property type="molecule type" value="Genomic_DNA"/>
</dbReference>
<evidence type="ECO:0000256" key="1">
    <source>
        <dbReference type="SAM" id="MobiDB-lite"/>
    </source>
</evidence>